<evidence type="ECO:0008006" key="4">
    <source>
        <dbReference type="Google" id="ProtNLM"/>
    </source>
</evidence>
<feature type="region of interest" description="Disordered" evidence="1">
    <location>
        <begin position="227"/>
        <end position="287"/>
    </location>
</feature>
<name>A0ABN3V662_9PSEU</name>
<dbReference type="RefSeq" id="WP_344678357.1">
    <property type="nucleotide sequence ID" value="NZ_BAAAUX010000005.1"/>
</dbReference>
<proteinExistence type="predicted"/>
<comment type="caution">
    <text evidence="2">The sequence shown here is derived from an EMBL/GenBank/DDBJ whole genome shotgun (WGS) entry which is preliminary data.</text>
</comment>
<feature type="compositionally biased region" description="Gly residues" evidence="1">
    <location>
        <begin position="315"/>
        <end position="346"/>
    </location>
</feature>
<evidence type="ECO:0000313" key="3">
    <source>
        <dbReference type="Proteomes" id="UP001500979"/>
    </source>
</evidence>
<feature type="compositionally biased region" description="Low complexity" evidence="1">
    <location>
        <begin position="347"/>
        <end position="361"/>
    </location>
</feature>
<feature type="compositionally biased region" description="Basic and acidic residues" evidence="1">
    <location>
        <begin position="374"/>
        <end position="399"/>
    </location>
</feature>
<organism evidence="2 3">
    <name type="scientific">Saccharopolyspora taberi</name>
    <dbReference type="NCBI Taxonomy" id="60895"/>
    <lineage>
        <taxon>Bacteria</taxon>
        <taxon>Bacillati</taxon>
        <taxon>Actinomycetota</taxon>
        <taxon>Actinomycetes</taxon>
        <taxon>Pseudonocardiales</taxon>
        <taxon>Pseudonocardiaceae</taxon>
        <taxon>Saccharopolyspora</taxon>
    </lineage>
</organism>
<reference evidence="2 3" key="1">
    <citation type="journal article" date="2019" name="Int. J. Syst. Evol. Microbiol.">
        <title>The Global Catalogue of Microorganisms (GCM) 10K type strain sequencing project: providing services to taxonomists for standard genome sequencing and annotation.</title>
        <authorList>
            <consortium name="The Broad Institute Genomics Platform"/>
            <consortium name="The Broad Institute Genome Sequencing Center for Infectious Disease"/>
            <person name="Wu L."/>
            <person name="Ma J."/>
        </authorList>
    </citation>
    <scope>NUCLEOTIDE SEQUENCE [LARGE SCALE GENOMIC DNA]</scope>
    <source>
        <strain evidence="2 3">JCM 9383</strain>
    </source>
</reference>
<sequence length="427" mass="41894">MAGIDPIRDIRFEGMDIPELMQWIAQIKDGRGTESMNSAVRGLEECVQVVVDLDNTLRAELGKLQIAWEGNAGSMAAAATQQQTAVMAEAQDPLAQSANNVDAQGRGYESAKHTLPNTSELVNTQTENPIEAGAGAVFGYESDYDQEAKRIDGQKQASQAALGSYRDTSVAQADAFQPLPEMAPAAVSAQSAAVGGSPSAGMGGGFTAVSGGGSGFGGYSGVLPGGGTTSGGGGTSGGATPGANPGGGTTGGTEGGGRSGAGAGRESLGPGGFADRTPSGPTARPGIGLGTTLGLTAGGAAVAGLGAAAAGKVLGGRGGAGGSTRGGDVKGGAMRGGSSGVGGGPGDTTAGRTAGGSATSRPAAGSMMGPAATRGEKRDEDAEHDNKYAVEETHFDDNRLVAPAVLGQDEEQAEERAEEPAKPEKQD</sequence>
<feature type="compositionally biased region" description="Basic and acidic residues" evidence="1">
    <location>
        <begin position="414"/>
        <end position="427"/>
    </location>
</feature>
<dbReference type="EMBL" id="BAAAUX010000005">
    <property type="protein sequence ID" value="GAA2779592.1"/>
    <property type="molecule type" value="Genomic_DNA"/>
</dbReference>
<dbReference type="Proteomes" id="UP001500979">
    <property type="component" value="Unassembled WGS sequence"/>
</dbReference>
<feature type="region of interest" description="Disordered" evidence="1">
    <location>
        <begin position="315"/>
        <end position="427"/>
    </location>
</feature>
<dbReference type="InterPro" id="IPR038332">
    <property type="entry name" value="PPE_sf"/>
</dbReference>
<evidence type="ECO:0000313" key="2">
    <source>
        <dbReference type="EMBL" id="GAA2779592.1"/>
    </source>
</evidence>
<evidence type="ECO:0000256" key="1">
    <source>
        <dbReference type="SAM" id="MobiDB-lite"/>
    </source>
</evidence>
<dbReference type="SUPFAM" id="SSF140459">
    <property type="entry name" value="PE/PPE dimer-like"/>
    <property type="match status" value="1"/>
</dbReference>
<accession>A0ABN3V662</accession>
<dbReference type="Gene3D" id="1.20.1260.20">
    <property type="entry name" value="PPE superfamily"/>
    <property type="match status" value="1"/>
</dbReference>
<protein>
    <recommendedName>
        <fullName evidence="4">PPE family protein</fullName>
    </recommendedName>
</protein>
<gene>
    <name evidence="2" type="ORF">GCM10010470_11630</name>
</gene>
<feature type="compositionally biased region" description="Gly residues" evidence="1">
    <location>
        <begin position="227"/>
        <end position="263"/>
    </location>
</feature>
<keyword evidence="3" id="KW-1185">Reference proteome</keyword>